<evidence type="ECO:0000256" key="1">
    <source>
        <dbReference type="SAM" id="MobiDB-lite"/>
    </source>
</evidence>
<reference evidence="2 3" key="1">
    <citation type="submission" date="2012-08" db="EMBL/GenBank/DDBJ databases">
        <title>Oryza genome evolution.</title>
        <authorList>
            <person name="Wing R.A."/>
        </authorList>
    </citation>
    <scope>NUCLEOTIDE SEQUENCE</scope>
</reference>
<keyword evidence="3" id="KW-1185">Reference proteome</keyword>
<dbReference type="AlphaFoldDB" id="A0A0D9VDR9"/>
<sequence length="261" mass="29966">MAKSFYPHILREKVFPETTSLESILLLYYSHMVWQMHREYEDRSHYYDALIVSHARAEKTKKGYHSKKDCQLIHMVDLTTLPAKKANEFLHILQRTRRHSAIVDQIFNGHHFKVTIPNRDEPYSNEAITMMRRRILQLNIEIEIEIVDRSETFLENYEEVKISNASASDNKETLKVIVTEVLGSGMFYIQTLGDERVKFVRQQLVSLDVKDTSKTSEVKDQLETSKDESLVATLEHGDRQGCTNGGNDDGMASGESQGGAL</sequence>
<organism evidence="2 3">
    <name type="scientific">Leersia perrieri</name>
    <dbReference type="NCBI Taxonomy" id="77586"/>
    <lineage>
        <taxon>Eukaryota</taxon>
        <taxon>Viridiplantae</taxon>
        <taxon>Streptophyta</taxon>
        <taxon>Embryophyta</taxon>
        <taxon>Tracheophyta</taxon>
        <taxon>Spermatophyta</taxon>
        <taxon>Magnoliopsida</taxon>
        <taxon>Liliopsida</taxon>
        <taxon>Poales</taxon>
        <taxon>Poaceae</taxon>
        <taxon>BOP clade</taxon>
        <taxon>Oryzoideae</taxon>
        <taxon>Oryzeae</taxon>
        <taxon>Oryzinae</taxon>
        <taxon>Leersia</taxon>
    </lineage>
</organism>
<name>A0A0D9VDR9_9ORYZ</name>
<reference evidence="2" key="3">
    <citation type="submission" date="2015-04" db="UniProtKB">
        <authorList>
            <consortium name="EnsemblPlants"/>
        </authorList>
    </citation>
    <scope>IDENTIFICATION</scope>
</reference>
<dbReference type="GO" id="GO:0003723">
    <property type="term" value="F:RNA binding"/>
    <property type="evidence" value="ECO:0007669"/>
    <property type="project" value="TreeGrafter"/>
</dbReference>
<protein>
    <submittedName>
        <fullName evidence="2">Uncharacterized protein</fullName>
    </submittedName>
</protein>
<feature type="region of interest" description="Disordered" evidence="1">
    <location>
        <begin position="235"/>
        <end position="261"/>
    </location>
</feature>
<dbReference type="HOGENOM" id="CLU_1066932_0_0_1"/>
<reference evidence="3" key="2">
    <citation type="submission" date="2013-12" db="EMBL/GenBank/DDBJ databases">
        <authorList>
            <person name="Yu Y."/>
            <person name="Lee S."/>
            <person name="de Baynast K."/>
            <person name="Wissotski M."/>
            <person name="Liu L."/>
            <person name="Talag J."/>
            <person name="Goicoechea J."/>
            <person name="Angelova A."/>
            <person name="Jetty R."/>
            <person name="Kudrna D."/>
            <person name="Golser W."/>
            <person name="Rivera L."/>
            <person name="Zhang J."/>
            <person name="Wing R."/>
        </authorList>
    </citation>
    <scope>NUCLEOTIDE SEQUENCE</scope>
</reference>
<dbReference type="STRING" id="77586.A0A0D9VDR9"/>
<evidence type="ECO:0000313" key="3">
    <source>
        <dbReference type="Proteomes" id="UP000032180"/>
    </source>
</evidence>
<dbReference type="PANTHER" id="PTHR12302:SF10">
    <property type="entry name" value="RIBONUCLEASE"/>
    <property type="match status" value="1"/>
</dbReference>
<proteinExistence type="predicted"/>
<dbReference type="Proteomes" id="UP000032180">
    <property type="component" value="Chromosome 2"/>
</dbReference>
<evidence type="ECO:0000313" key="2">
    <source>
        <dbReference type="EnsemblPlants" id="LPERR02G07500.1"/>
    </source>
</evidence>
<dbReference type="GO" id="GO:0004518">
    <property type="term" value="F:nuclease activity"/>
    <property type="evidence" value="ECO:0007669"/>
    <property type="project" value="TreeGrafter"/>
</dbReference>
<accession>A0A0D9VDR9</accession>
<dbReference type="Gramene" id="LPERR02G07500.1">
    <property type="protein sequence ID" value="LPERR02G07500.1"/>
    <property type="gene ID" value="LPERR02G07500"/>
</dbReference>
<dbReference type="PANTHER" id="PTHR12302">
    <property type="entry name" value="EBNA2 BINDING PROTEIN P100"/>
    <property type="match status" value="1"/>
</dbReference>
<dbReference type="GO" id="GO:0006402">
    <property type="term" value="P:mRNA catabolic process"/>
    <property type="evidence" value="ECO:0007669"/>
    <property type="project" value="TreeGrafter"/>
</dbReference>
<dbReference type="GO" id="GO:0005634">
    <property type="term" value="C:nucleus"/>
    <property type="evidence" value="ECO:0007669"/>
    <property type="project" value="TreeGrafter"/>
</dbReference>
<dbReference type="GO" id="GO:0005829">
    <property type="term" value="C:cytosol"/>
    <property type="evidence" value="ECO:0007669"/>
    <property type="project" value="TreeGrafter"/>
</dbReference>
<dbReference type="EnsemblPlants" id="LPERR02G07500.1">
    <property type="protein sequence ID" value="LPERR02G07500.1"/>
    <property type="gene ID" value="LPERR02G07500"/>
</dbReference>
<dbReference type="eggNOG" id="KOG2039">
    <property type="taxonomic scope" value="Eukaryota"/>
</dbReference>